<dbReference type="InterPro" id="IPR037382">
    <property type="entry name" value="Rsc/polybromo"/>
</dbReference>
<keyword evidence="3" id="KW-0156">Chromatin regulator</keyword>
<protein>
    <recommendedName>
        <fullName evidence="11">Bromo domain-containing protein</fullName>
    </recommendedName>
</protein>
<dbReference type="SMART" id="SM00248">
    <property type="entry name" value="ANK"/>
    <property type="match status" value="2"/>
</dbReference>
<feature type="region of interest" description="Disordered" evidence="10">
    <location>
        <begin position="379"/>
        <end position="421"/>
    </location>
</feature>
<feature type="repeat" description="ANK" evidence="8">
    <location>
        <begin position="259"/>
        <end position="287"/>
    </location>
</feature>
<evidence type="ECO:0000259" key="11">
    <source>
        <dbReference type="PROSITE" id="PS50014"/>
    </source>
</evidence>
<dbReference type="Pfam" id="PF00439">
    <property type="entry name" value="Bromodomain"/>
    <property type="match status" value="2"/>
</dbReference>
<name>A0ABR3BG68_PHYBL</name>
<evidence type="ECO:0000256" key="6">
    <source>
        <dbReference type="ARBA" id="ARBA00023163"/>
    </source>
</evidence>
<reference evidence="12 13" key="1">
    <citation type="submission" date="2024-04" db="EMBL/GenBank/DDBJ databases">
        <title>Symmetric and asymmetric DNA N6-adenine methylation regulates different biological responses in Mucorales.</title>
        <authorList>
            <consortium name="Lawrence Berkeley National Laboratory"/>
            <person name="Lax C."/>
            <person name="Mondo S.J."/>
            <person name="Osorio-Concepcion M."/>
            <person name="Muszewska A."/>
            <person name="Corrochano-Luque M."/>
            <person name="Gutierrez G."/>
            <person name="Riley R."/>
            <person name="Lipzen A."/>
            <person name="Guo J."/>
            <person name="Hundley H."/>
            <person name="Amirebrahimi M."/>
            <person name="Ng V."/>
            <person name="Lorenzo-Gutierrez D."/>
            <person name="Binder U."/>
            <person name="Yang J."/>
            <person name="Song Y."/>
            <person name="Canovas D."/>
            <person name="Navarro E."/>
            <person name="Freitag M."/>
            <person name="Gabaldon T."/>
            <person name="Grigoriev I.V."/>
            <person name="Corrochano L.M."/>
            <person name="Nicolas F.E."/>
            <person name="Garre V."/>
        </authorList>
    </citation>
    <scope>NUCLEOTIDE SEQUENCE [LARGE SCALE GENOMIC DNA]</scope>
    <source>
        <strain evidence="12 13">L51</strain>
    </source>
</reference>
<accession>A0ABR3BG68</accession>
<evidence type="ECO:0000256" key="4">
    <source>
        <dbReference type="ARBA" id="ARBA00023015"/>
    </source>
</evidence>
<feature type="domain" description="Bromo" evidence="11">
    <location>
        <begin position="66"/>
        <end position="136"/>
    </location>
</feature>
<dbReference type="InterPro" id="IPR036770">
    <property type="entry name" value="Ankyrin_rpt-contain_sf"/>
</dbReference>
<dbReference type="SMART" id="SM00297">
    <property type="entry name" value="BROMO"/>
    <property type="match status" value="2"/>
</dbReference>
<dbReference type="SUPFAM" id="SSF47370">
    <property type="entry name" value="Bromodomain"/>
    <property type="match status" value="2"/>
</dbReference>
<dbReference type="PROSITE" id="PS50297">
    <property type="entry name" value="ANK_REP_REGION"/>
    <property type="match status" value="1"/>
</dbReference>
<evidence type="ECO:0000313" key="13">
    <source>
        <dbReference type="Proteomes" id="UP001448207"/>
    </source>
</evidence>
<dbReference type="InterPro" id="IPR002110">
    <property type="entry name" value="Ankyrin_rpt"/>
</dbReference>
<keyword evidence="4" id="KW-0805">Transcription regulation</keyword>
<dbReference type="InterPro" id="IPR036427">
    <property type="entry name" value="Bromodomain-like_sf"/>
</dbReference>
<dbReference type="SUPFAM" id="SSF48403">
    <property type="entry name" value="Ankyrin repeat"/>
    <property type="match status" value="1"/>
</dbReference>
<dbReference type="PRINTS" id="PR00503">
    <property type="entry name" value="BROMODOMAIN"/>
</dbReference>
<keyword evidence="6" id="KW-0804">Transcription</keyword>
<dbReference type="InterPro" id="IPR001487">
    <property type="entry name" value="Bromodomain"/>
</dbReference>
<keyword evidence="2" id="KW-0677">Repeat</keyword>
<dbReference type="EMBL" id="JBCLYO010000001">
    <property type="protein sequence ID" value="KAL0097857.1"/>
    <property type="molecule type" value="Genomic_DNA"/>
</dbReference>
<sequence>MEGRPKRHGAVDKDYRERKRLRKEEKFYNAKEIQEEYEYDEDDNIIMSMGRQLLKELNGLKDTEDDDHFLCTHFFKLPSKKLYADYYEIIKQPIALSTIETKIERKEYTSLAQIKTDLDLMVANAKKYNMKESQVYQDAVQIQKFVKPWQQDIRREEARRREKQPIANTNIVKSKAILKFPREAFESRQTTPENKIKTIKLKAVDKQINKKDSPLHELMAAISKRETKTALTILESEPAIDPNELVEVEMFNYKFTWGPLHAAAYYGDVKVCQELVRRGANIELSDTWNSATPLGWAAFGEKDKVVKLFVENYNANINAKNKYGQVALEVVSDPDDPRWIGLLKPPFHTASPKIPESKPTEERVAPILVLKQPAPVVKTAVSEHHSISSDPGSSYQSHEGNMENPPKKRRGRPPKSETDNLLALRPIEEIDLDDFDPIAYMKDLFNSIRTHTDNNGRLYSEIFETLPERKEYPDYYRVIKDPRSLAMIDERMHRRVYSNLSEWMQDMELVFQNALDYNEPGSRVYRDAKLLLRLLNRLKDRILAREGVPVSQEQDVMTMPLSDRPFDTSGSVDERRRIKRASLKVRASVEGSTEPADLMPTGSHIVQRPLTSISVGPNLPSIDMSHQQQPPLAQQMVYPNPNNISAFGMQNLPRIPIESVNQENFMRIGASMESNFRIQHGDMQVPHIPSANPRFFQVFNTDMNKVRLLSQTMIISTERDFRVSVRGDYVGHSITLPSKVQNIKIMPKLLQDLLTEPTRVTITVIQNNTKLNLSEGGFLEDNDPPCWNSTLSKGVNIIKINVTANITQPDNMVSDYRSQTYCVRQNEHWLRGIIKINVVRTIRGCTQREFKAYEVSVVFREIFFTTLFLK</sequence>
<evidence type="ECO:0000256" key="3">
    <source>
        <dbReference type="ARBA" id="ARBA00022853"/>
    </source>
</evidence>
<dbReference type="PROSITE" id="PS00633">
    <property type="entry name" value="BROMODOMAIN_1"/>
    <property type="match status" value="1"/>
</dbReference>
<proteinExistence type="predicted"/>
<dbReference type="Gene3D" id="1.20.920.10">
    <property type="entry name" value="Bromodomain-like"/>
    <property type="match status" value="2"/>
</dbReference>
<evidence type="ECO:0000256" key="7">
    <source>
        <dbReference type="ARBA" id="ARBA00023242"/>
    </source>
</evidence>
<evidence type="ECO:0000313" key="12">
    <source>
        <dbReference type="EMBL" id="KAL0097857.1"/>
    </source>
</evidence>
<organism evidence="12 13">
    <name type="scientific">Phycomyces blakesleeanus</name>
    <dbReference type="NCBI Taxonomy" id="4837"/>
    <lineage>
        <taxon>Eukaryota</taxon>
        <taxon>Fungi</taxon>
        <taxon>Fungi incertae sedis</taxon>
        <taxon>Mucoromycota</taxon>
        <taxon>Mucoromycotina</taxon>
        <taxon>Mucoromycetes</taxon>
        <taxon>Mucorales</taxon>
        <taxon>Phycomycetaceae</taxon>
        <taxon>Phycomyces</taxon>
    </lineage>
</organism>
<evidence type="ECO:0000256" key="10">
    <source>
        <dbReference type="SAM" id="MobiDB-lite"/>
    </source>
</evidence>
<evidence type="ECO:0000256" key="9">
    <source>
        <dbReference type="PROSITE-ProRule" id="PRU00035"/>
    </source>
</evidence>
<evidence type="ECO:0000256" key="2">
    <source>
        <dbReference type="ARBA" id="ARBA00022737"/>
    </source>
</evidence>
<feature type="compositionally biased region" description="Polar residues" evidence="10">
    <location>
        <begin position="388"/>
        <end position="399"/>
    </location>
</feature>
<dbReference type="PANTHER" id="PTHR16062:SF19">
    <property type="entry name" value="PROTEIN POLYBROMO-1"/>
    <property type="match status" value="1"/>
</dbReference>
<dbReference type="Pfam" id="PF12796">
    <property type="entry name" value="Ank_2"/>
    <property type="match status" value="1"/>
</dbReference>
<comment type="subcellular location">
    <subcellularLocation>
        <location evidence="1">Nucleus</location>
    </subcellularLocation>
</comment>
<keyword evidence="5 9" id="KW-0103">Bromodomain</keyword>
<evidence type="ECO:0000256" key="1">
    <source>
        <dbReference type="ARBA" id="ARBA00004123"/>
    </source>
</evidence>
<feature type="domain" description="Bromo" evidence="11">
    <location>
        <begin position="455"/>
        <end position="525"/>
    </location>
</feature>
<gene>
    <name evidence="12" type="ORF">J3Q64DRAFT_1694260</name>
</gene>
<keyword evidence="13" id="KW-1185">Reference proteome</keyword>
<comment type="caution">
    <text evidence="12">The sequence shown here is derived from an EMBL/GenBank/DDBJ whole genome shotgun (WGS) entry which is preliminary data.</text>
</comment>
<evidence type="ECO:0000256" key="5">
    <source>
        <dbReference type="ARBA" id="ARBA00023117"/>
    </source>
</evidence>
<dbReference type="Gene3D" id="1.25.40.20">
    <property type="entry name" value="Ankyrin repeat-containing domain"/>
    <property type="match status" value="1"/>
</dbReference>
<keyword evidence="7" id="KW-0539">Nucleus</keyword>
<evidence type="ECO:0000256" key="8">
    <source>
        <dbReference type="PROSITE-ProRule" id="PRU00023"/>
    </source>
</evidence>
<dbReference type="PROSITE" id="PS50088">
    <property type="entry name" value="ANK_REPEAT"/>
    <property type="match status" value="1"/>
</dbReference>
<dbReference type="Proteomes" id="UP001448207">
    <property type="component" value="Unassembled WGS sequence"/>
</dbReference>
<dbReference type="PANTHER" id="PTHR16062">
    <property type="entry name" value="SWI/SNF-RELATED"/>
    <property type="match status" value="1"/>
</dbReference>
<dbReference type="PROSITE" id="PS50014">
    <property type="entry name" value="BROMODOMAIN_2"/>
    <property type="match status" value="2"/>
</dbReference>
<dbReference type="InterPro" id="IPR018359">
    <property type="entry name" value="Bromodomain_CS"/>
</dbReference>
<keyword evidence="8" id="KW-0040">ANK repeat</keyword>